<gene>
    <name evidence="1" type="ORF">Taro_047581</name>
</gene>
<evidence type="ECO:0000313" key="2">
    <source>
        <dbReference type="Proteomes" id="UP000652761"/>
    </source>
</evidence>
<reference evidence="1" key="1">
    <citation type="submission" date="2017-07" db="EMBL/GenBank/DDBJ databases">
        <title>Taro Niue Genome Assembly and Annotation.</title>
        <authorList>
            <person name="Atibalentja N."/>
            <person name="Keating K."/>
            <person name="Fields C.J."/>
        </authorList>
    </citation>
    <scope>NUCLEOTIDE SEQUENCE</scope>
    <source>
        <strain evidence="1">Niue_2</strain>
        <tissue evidence="1">Leaf</tissue>
    </source>
</reference>
<keyword evidence="2" id="KW-1185">Reference proteome</keyword>
<dbReference type="EMBL" id="NMUH01006174">
    <property type="protein sequence ID" value="MQM14646.1"/>
    <property type="molecule type" value="Genomic_DNA"/>
</dbReference>
<protein>
    <submittedName>
        <fullName evidence="1">Uncharacterized protein</fullName>
    </submittedName>
</protein>
<proteinExistence type="predicted"/>
<sequence length="93" mass="10636">MKAWLIMETPNVENLAKMAGAATTHSFFFSAHTLAINPWFTLYYGAPPSSSYHSFFHQWFTLHLEAPPSLSYYSSFHQRSLENRLAAMEMATT</sequence>
<dbReference type="Proteomes" id="UP000652761">
    <property type="component" value="Unassembled WGS sequence"/>
</dbReference>
<organism evidence="1 2">
    <name type="scientific">Colocasia esculenta</name>
    <name type="common">Wild taro</name>
    <name type="synonym">Arum esculentum</name>
    <dbReference type="NCBI Taxonomy" id="4460"/>
    <lineage>
        <taxon>Eukaryota</taxon>
        <taxon>Viridiplantae</taxon>
        <taxon>Streptophyta</taxon>
        <taxon>Embryophyta</taxon>
        <taxon>Tracheophyta</taxon>
        <taxon>Spermatophyta</taxon>
        <taxon>Magnoliopsida</taxon>
        <taxon>Liliopsida</taxon>
        <taxon>Araceae</taxon>
        <taxon>Aroideae</taxon>
        <taxon>Colocasieae</taxon>
        <taxon>Colocasia</taxon>
    </lineage>
</organism>
<evidence type="ECO:0000313" key="1">
    <source>
        <dbReference type="EMBL" id="MQM14646.1"/>
    </source>
</evidence>
<accession>A0A843X199</accession>
<name>A0A843X199_COLES</name>
<comment type="caution">
    <text evidence="1">The sequence shown here is derived from an EMBL/GenBank/DDBJ whole genome shotgun (WGS) entry which is preliminary data.</text>
</comment>
<dbReference type="AlphaFoldDB" id="A0A843X199"/>